<feature type="domain" description="RNase H type-1" evidence="1">
    <location>
        <begin position="167"/>
        <end position="237"/>
    </location>
</feature>
<comment type="caution">
    <text evidence="3">The sequence shown here is derived from an EMBL/GenBank/DDBJ whole genome shotgun (WGS) entry which is preliminary data.</text>
</comment>
<dbReference type="PANTHER" id="PTHR47074:SF11">
    <property type="entry name" value="REVERSE TRANSCRIPTASE-LIKE PROTEIN"/>
    <property type="match status" value="1"/>
</dbReference>
<dbReference type="GO" id="GO:0003676">
    <property type="term" value="F:nucleic acid binding"/>
    <property type="evidence" value="ECO:0007669"/>
    <property type="project" value="InterPro"/>
</dbReference>
<gene>
    <name evidence="3" type="ORF">Cgig2_032970</name>
</gene>
<dbReference type="Gene3D" id="3.30.420.10">
    <property type="entry name" value="Ribonuclease H-like superfamily/Ribonuclease H"/>
    <property type="match status" value="1"/>
</dbReference>
<reference evidence="3" key="1">
    <citation type="submission" date="2022-04" db="EMBL/GenBank/DDBJ databases">
        <title>Carnegiea gigantea Genome sequencing and assembly v2.</title>
        <authorList>
            <person name="Copetti D."/>
            <person name="Sanderson M.J."/>
            <person name="Burquez A."/>
            <person name="Wojciechowski M.F."/>
        </authorList>
    </citation>
    <scope>NUCLEOTIDE SEQUENCE</scope>
    <source>
        <strain evidence="3">SGP5-SGP5p</strain>
        <tissue evidence="3">Aerial part</tissue>
    </source>
</reference>
<feature type="domain" description="Reverse transcriptase zinc-binding" evidence="2">
    <location>
        <begin position="1"/>
        <end position="64"/>
    </location>
</feature>
<protein>
    <recommendedName>
        <fullName evidence="5">RNase H type-1 domain-containing protein</fullName>
    </recommendedName>
</protein>
<dbReference type="Proteomes" id="UP001153076">
    <property type="component" value="Unassembled WGS sequence"/>
</dbReference>
<evidence type="ECO:0000313" key="4">
    <source>
        <dbReference type="Proteomes" id="UP001153076"/>
    </source>
</evidence>
<dbReference type="Pfam" id="PF13966">
    <property type="entry name" value="zf-RVT"/>
    <property type="match status" value="1"/>
</dbReference>
<sequence length="241" mass="27165">MVWTLDVPPRVRLFGWKVGVGALATKNNIARRIPSFGMSCEIYGALEDFDVHTLFECPLATEIWRESEFDEQLWRSSPFSVMDRLILAKRVLDRDRLGEFVAVIWEIWNERNCFIFGHSGGGMGKWLAPWAVSFVRHFRDFNTRNTQLKPPITGAFKLNFEAGKVGEGCRGCGFVIRNNLGDVVLAGVKQGPGFLDLELEETRACYFAMSIAAAHGFRSLMVEGDSQALINKLCKKEVPNN</sequence>
<evidence type="ECO:0000259" key="1">
    <source>
        <dbReference type="Pfam" id="PF13456"/>
    </source>
</evidence>
<organism evidence="3 4">
    <name type="scientific">Carnegiea gigantea</name>
    <dbReference type="NCBI Taxonomy" id="171969"/>
    <lineage>
        <taxon>Eukaryota</taxon>
        <taxon>Viridiplantae</taxon>
        <taxon>Streptophyta</taxon>
        <taxon>Embryophyta</taxon>
        <taxon>Tracheophyta</taxon>
        <taxon>Spermatophyta</taxon>
        <taxon>Magnoliopsida</taxon>
        <taxon>eudicotyledons</taxon>
        <taxon>Gunneridae</taxon>
        <taxon>Pentapetalae</taxon>
        <taxon>Caryophyllales</taxon>
        <taxon>Cactineae</taxon>
        <taxon>Cactaceae</taxon>
        <taxon>Cactoideae</taxon>
        <taxon>Echinocereeae</taxon>
        <taxon>Carnegiea</taxon>
    </lineage>
</organism>
<evidence type="ECO:0008006" key="5">
    <source>
        <dbReference type="Google" id="ProtNLM"/>
    </source>
</evidence>
<dbReference type="PANTHER" id="PTHR47074">
    <property type="entry name" value="BNAC02G40300D PROTEIN"/>
    <property type="match status" value="1"/>
</dbReference>
<dbReference type="InterPro" id="IPR026960">
    <property type="entry name" value="RVT-Znf"/>
</dbReference>
<keyword evidence="4" id="KW-1185">Reference proteome</keyword>
<dbReference type="InterPro" id="IPR052929">
    <property type="entry name" value="RNase_H-like_EbsB-rel"/>
</dbReference>
<dbReference type="EMBL" id="JAKOGI010000436">
    <property type="protein sequence ID" value="KAJ8435079.1"/>
    <property type="molecule type" value="Genomic_DNA"/>
</dbReference>
<dbReference type="GO" id="GO:0004523">
    <property type="term" value="F:RNA-DNA hybrid ribonuclease activity"/>
    <property type="evidence" value="ECO:0007669"/>
    <property type="project" value="InterPro"/>
</dbReference>
<proteinExistence type="predicted"/>
<evidence type="ECO:0000313" key="3">
    <source>
        <dbReference type="EMBL" id="KAJ8435079.1"/>
    </source>
</evidence>
<dbReference type="InterPro" id="IPR002156">
    <property type="entry name" value="RNaseH_domain"/>
</dbReference>
<name>A0A9Q1K1I6_9CARY</name>
<dbReference type="Pfam" id="PF13456">
    <property type="entry name" value="RVT_3"/>
    <property type="match status" value="1"/>
</dbReference>
<dbReference type="AlphaFoldDB" id="A0A9Q1K1I6"/>
<dbReference type="InterPro" id="IPR036397">
    <property type="entry name" value="RNaseH_sf"/>
</dbReference>
<dbReference type="OrthoDB" id="1906820at2759"/>
<evidence type="ECO:0000259" key="2">
    <source>
        <dbReference type="Pfam" id="PF13966"/>
    </source>
</evidence>
<accession>A0A9Q1K1I6</accession>